<comment type="caution">
    <text evidence="6">The sequence shown here is derived from an EMBL/GenBank/DDBJ whole genome shotgun (WGS) entry which is preliminary data.</text>
</comment>
<dbReference type="GO" id="GO:0046306">
    <property type="term" value="P:alkanesulfonate catabolic process"/>
    <property type="evidence" value="ECO:0007669"/>
    <property type="project" value="TreeGrafter"/>
</dbReference>
<dbReference type="Proteomes" id="UP000637578">
    <property type="component" value="Unassembled WGS sequence"/>
</dbReference>
<protein>
    <recommendedName>
        <fullName evidence="5">Luciferase-like domain-containing protein</fullName>
    </recommendedName>
</protein>
<keyword evidence="4" id="KW-0503">Monooxygenase</keyword>
<dbReference type="InterPro" id="IPR011251">
    <property type="entry name" value="Luciferase-like_dom"/>
</dbReference>
<evidence type="ECO:0000256" key="1">
    <source>
        <dbReference type="ARBA" id="ARBA00022630"/>
    </source>
</evidence>
<keyword evidence="3" id="KW-0560">Oxidoreductase</keyword>
<feature type="domain" description="Luciferase-like" evidence="5">
    <location>
        <begin position="2"/>
        <end position="104"/>
    </location>
</feature>
<dbReference type="GO" id="GO:0008726">
    <property type="term" value="F:alkanesulfonate monooxygenase activity"/>
    <property type="evidence" value="ECO:0007669"/>
    <property type="project" value="TreeGrafter"/>
</dbReference>
<dbReference type="InterPro" id="IPR036661">
    <property type="entry name" value="Luciferase-like_sf"/>
</dbReference>
<keyword evidence="1" id="KW-0285">Flavoprotein</keyword>
<dbReference type="PANTHER" id="PTHR42847">
    <property type="entry name" value="ALKANESULFONATE MONOOXYGENASE"/>
    <property type="match status" value="1"/>
</dbReference>
<dbReference type="AlphaFoldDB" id="A0A8J3FWS4"/>
<organism evidence="6 7">
    <name type="scientific">Longimycelium tulufanense</name>
    <dbReference type="NCBI Taxonomy" id="907463"/>
    <lineage>
        <taxon>Bacteria</taxon>
        <taxon>Bacillati</taxon>
        <taxon>Actinomycetota</taxon>
        <taxon>Actinomycetes</taxon>
        <taxon>Pseudonocardiales</taxon>
        <taxon>Pseudonocardiaceae</taxon>
        <taxon>Longimycelium</taxon>
    </lineage>
</organism>
<reference evidence="6" key="2">
    <citation type="submission" date="2020-09" db="EMBL/GenBank/DDBJ databases">
        <authorList>
            <person name="Sun Q."/>
            <person name="Zhou Y."/>
        </authorList>
    </citation>
    <scope>NUCLEOTIDE SEQUENCE</scope>
    <source>
        <strain evidence="6">CGMCC 4.5737</strain>
    </source>
</reference>
<evidence type="ECO:0000313" key="7">
    <source>
        <dbReference type="Proteomes" id="UP000637578"/>
    </source>
</evidence>
<dbReference type="PANTHER" id="PTHR42847:SF4">
    <property type="entry name" value="ALKANESULFONATE MONOOXYGENASE-RELATED"/>
    <property type="match status" value="1"/>
</dbReference>
<evidence type="ECO:0000256" key="4">
    <source>
        <dbReference type="ARBA" id="ARBA00023033"/>
    </source>
</evidence>
<accession>A0A8J3FWS4</accession>
<dbReference type="SUPFAM" id="SSF51679">
    <property type="entry name" value="Bacterial luciferase-like"/>
    <property type="match status" value="1"/>
</dbReference>
<gene>
    <name evidence="6" type="ORF">GCM10012275_58190</name>
</gene>
<proteinExistence type="predicted"/>
<keyword evidence="7" id="KW-1185">Reference proteome</keyword>
<keyword evidence="2" id="KW-0288">FMN</keyword>
<sequence length="113" mass="12233">MLEWAWSAEQQGFSTLYTSDRLMWSSFEPLTTLAAVAGATTRIRLLAVVLAPLHANHALFASATASVDQLAGPGRLRLALAPGPRPDDFERSGLGFRSRGKQLDALLDELHTS</sequence>
<evidence type="ECO:0000313" key="6">
    <source>
        <dbReference type="EMBL" id="GGM79967.1"/>
    </source>
</evidence>
<evidence type="ECO:0000256" key="2">
    <source>
        <dbReference type="ARBA" id="ARBA00022643"/>
    </source>
</evidence>
<dbReference type="EMBL" id="BMMK01000046">
    <property type="protein sequence ID" value="GGM79967.1"/>
    <property type="molecule type" value="Genomic_DNA"/>
</dbReference>
<name>A0A8J3FWS4_9PSEU</name>
<reference evidence="6" key="1">
    <citation type="journal article" date="2014" name="Int. J. Syst. Evol. Microbiol.">
        <title>Complete genome sequence of Corynebacterium casei LMG S-19264T (=DSM 44701T), isolated from a smear-ripened cheese.</title>
        <authorList>
            <consortium name="US DOE Joint Genome Institute (JGI-PGF)"/>
            <person name="Walter F."/>
            <person name="Albersmeier A."/>
            <person name="Kalinowski J."/>
            <person name="Ruckert C."/>
        </authorList>
    </citation>
    <scope>NUCLEOTIDE SEQUENCE</scope>
    <source>
        <strain evidence="6">CGMCC 4.5737</strain>
    </source>
</reference>
<evidence type="ECO:0000256" key="3">
    <source>
        <dbReference type="ARBA" id="ARBA00023002"/>
    </source>
</evidence>
<dbReference type="InterPro" id="IPR050172">
    <property type="entry name" value="SsuD_RutA_monooxygenase"/>
</dbReference>
<evidence type="ECO:0000259" key="5">
    <source>
        <dbReference type="Pfam" id="PF00296"/>
    </source>
</evidence>
<dbReference type="Pfam" id="PF00296">
    <property type="entry name" value="Bac_luciferase"/>
    <property type="match status" value="1"/>
</dbReference>
<dbReference type="Gene3D" id="3.20.20.30">
    <property type="entry name" value="Luciferase-like domain"/>
    <property type="match status" value="1"/>
</dbReference>